<dbReference type="Proteomes" id="UP001161497">
    <property type="component" value="Chromosome"/>
</dbReference>
<evidence type="ECO:0000313" key="3">
    <source>
        <dbReference type="Proteomes" id="UP001161497"/>
    </source>
</evidence>
<evidence type="ECO:0000256" key="1">
    <source>
        <dbReference type="ARBA" id="ARBA00023002"/>
    </source>
</evidence>
<organism evidence="2 3">
    <name type="scientific">Candidatus Methylacidiphilum fumarolicum</name>
    <dbReference type="NCBI Taxonomy" id="591154"/>
    <lineage>
        <taxon>Bacteria</taxon>
        <taxon>Pseudomonadati</taxon>
        <taxon>Verrucomicrobiota</taxon>
        <taxon>Methylacidiphilae</taxon>
        <taxon>Methylacidiphilales</taxon>
        <taxon>Methylacidiphilaceae</taxon>
        <taxon>Methylacidiphilum (ex Ratnadevi et al. 2023)</taxon>
    </lineage>
</organism>
<sequence>MDSKDLMKTTEPQKILSVSALARVEGEGGLFIKMDNGKVTSCELKIFEAPRFFESLLIGRNFHEPPDITSRICGICPVAYLISSIAAIEDACQVQIPEYIWNLRRLLYCGEWIESHSLHVFFLHAPGFLGYPSLMEMAKDFPKEAAWALQMKKAGNTLIQKIGGREIHPVNVRIGGFYSFPKKLELRSLLDILKRGLDYSLLALQWIGLKCNFPDFKRNYIYVGLKHPKQYPIERGIICCGDSQFDAKEFEKNFIEEQTTYSNALRWKATDSRSCLAGPLARYHLNYSLLPTFLQEKLKEIGLEYPCHNPFQSILVRLAEIAYAFYEAIRLIEDYEPFSPSFIPFDPNPQTGYGISEAPRGLLYHKYELDDKGSIRKAKIVPPTCFNLASAEDDLKTWIETHSEDSIERMTLDCEQIVRNYDPCISCATHFLKLHFW</sequence>
<dbReference type="EMBL" id="OX458932">
    <property type="protein sequence ID" value="CAI9086727.1"/>
    <property type="molecule type" value="Genomic_DNA"/>
</dbReference>
<reference evidence="2" key="1">
    <citation type="submission" date="2023-03" db="EMBL/GenBank/DDBJ databases">
        <authorList>
            <person name="Cremers G."/>
            <person name="Picone N."/>
        </authorList>
    </citation>
    <scope>NUCLEOTIDE SEQUENCE</scope>
    <source>
        <strain evidence="2">Sample_alias</strain>
    </source>
</reference>
<dbReference type="InterPro" id="IPR001501">
    <property type="entry name" value="Ni-dep_hyd_lsu"/>
</dbReference>
<dbReference type="SUPFAM" id="SSF56762">
    <property type="entry name" value="HydB/Nqo4-like"/>
    <property type="match status" value="1"/>
</dbReference>
<protein>
    <submittedName>
        <fullName evidence="2">Coenzyme F420-reducing hydrogenase, alpha subunit</fullName>
    </submittedName>
</protein>
<dbReference type="PANTHER" id="PTHR43600:SF4">
    <property type="entry name" value="CYTOSOLIC NIFE-HYDROGENASE, ALPHA SUBUNIT"/>
    <property type="match status" value="1"/>
</dbReference>
<dbReference type="Gene3D" id="1.10.645.10">
    <property type="entry name" value="Cytochrome-c3 Hydrogenase, chain B"/>
    <property type="match status" value="1"/>
</dbReference>
<keyword evidence="1" id="KW-0560">Oxidoreductase</keyword>
<accession>A0ABN8XMM3</accession>
<proteinExistence type="predicted"/>
<dbReference type="RefSeq" id="WP_009061764.1">
    <property type="nucleotide sequence ID" value="NZ_LXJS01000045.1"/>
</dbReference>
<evidence type="ECO:0000313" key="2">
    <source>
        <dbReference type="EMBL" id="CAI9086727.1"/>
    </source>
</evidence>
<dbReference type="InterPro" id="IPR029014">
    <property type="entry name" value="NiFe-Hase_large"/>
</dbReference>
<gene>
    <name evidence="2" type="primary">frhA</name>
    <name evidence="2" type="ORF">MFUM_2421</name>
</gene>
<name>A0ABN8XMM3_9BACT</name>
<dbReference type="InterPro" id="IPR018194">
    <property type="entry name" value="Ni-dep_hyd_lsu_Ni_BS"/>
</dbReference>
<keyword evidence="3" id="KW-1185">Reference proteome</keyword>
<dbReference type="PANTHER" id="PTHR43600">
    <property type="entry name" value="COENZYME F420 HYDROGENASE, SUBUNIT ALPHA"/>
    <property type="match status" value="1"/>
</dbReference>
<dbReference type="PROSITE" id="PS00508">
    <property type="entry name" value="NI_HGENASE_L_2"/>
    <property type="match status" value="1"/>
</dbReference>
<dbReference type="Pfam" id="PF00374">
    <property type="entry name" value="NiFeSe_Hases"/>
    <property type="match status" value="2"/>
</dbReference>